<dbReference type="SUPFAM" id="SSF53448">
    <property type="entry name" value="Nucleotide-diphospho-sugar transferases"/>
    <property type="match status" value="1"/>
</dbReference>
<dbReference type="InterPro" id="IPR051706">
    <property type="entry name" value="Glycosyltransferase_domain"/>
</dbReference>
<dbReference type="PANTHER" id="PTHR32385">
    <property type="entry name" value="MANNOSYL PHOSPHORYLINOSITOL CERAMIDE SYNTHASE"/>
    <property type="match status" value="1"/>
</dbReference>
<evidence type="ECO:0000313" key="4">
    <source>
        <dbReference type="Proteomes" id="UP000789359"/>
    </source>
</evidence>
<dbReference type="EMBL" id="CAJHOE010000001">
    <property type="protein sequence ID" value="CAD7286467.1"/>
    <property type="molecule type" value="Genomic_DNA"/>
</dbReference>
<evidence type="ECO:0000256" key="2">
    <source>
        <dbReference type="SAM" id="Phobius"/>
    </source>
</evidence>
<protein>
    <recommendedName>
        <fullName evidence="5">Glycosyl transferase</fullName>
    </recommendedName>
</protein>
<keyword evidence="1" id="KW-0808">Transferase</keyword>
<evidence type="ECO:0000256" key="1">
    <source>
        <dbReference type="ARBA" id="ARBA00022679"/>
    </source>
</evidence>
<evidence type="ECO:0000313" key="3">
    <source>
        <dbReference type="EMBL" id="CAD7286467.1"/>
    </source>
</evidence>
<dbReference type="RefSeq" id="WP_230056097.1">
    <property type="nucleotide sequence ID" value="NZ_CAJHOE010000001.1"/>
</dbReference>
<dbReference type="InterPro" id="IPR007577">
    <property type="entry name" value="GlycoTrfase_DXD_sugar-bd_CS"/>
</dbReference>
<dbReference type="PANTHER" id="PTHR32385:SF15">
    <property type="entry name" value="INOSITOL PHOSPHOCERAMIDE MANNOSYLTRANSFERASE 1"/>
    <property type="match status" value="1"/>
</dbReference>
<accession>A0ABN7K1Y3</accession>
<keyword evidence="2" id="KW-1133">Transmembrane helix</keyword>
<gene>
    <name evidence="3" type="ORF">LMG8286_00300</name>
</gene>
<keyword evidence="4" id="KW-1185">Reference proteome</keyword>
<sequence length="258" mass="30029">MQTLALFINRTSKILGALVKGFGYIFHFIFPKMRFNIPRYSEAKLTPKKQTNIPKTIWQINYTYKVSLPVYINYLFNRLLSLDWEYRHFSNDDATKFIKELCDEDTFNAYDQLNDGAAKADFFRLFVLNKFGGIYLDIDACFCLPPSMLIDEKQSELFLMTKHRFSNYFMASAPDNKFIKQTIEMIVQNIKDKNTSNGVYALTGPTVLNAAITDENSVTHRHNRFTCVQGSFTNEHFQYIDKPRGKWTHISPDSILKS</sequence>
<dbReference type="Proteomes" id="UP000789359">
    <property type="component" value="Unassembled WGS sequence"/>
</dbReference>
<evidence type="ECO:0008006" key="5">
    <source>
        <dbReference type="Google" id="ProtNLM"/>
    </source>
</evidence>
<name>A0ABN7K1Y3_9BACT</name>
<organism evidence="3 4">
    <name type="scientific">Campylobacter suis</name>
    <dbReference type="NCBI Taxonomy" id="2790657"/>
    <lineage>
        <taxon>Bacteria</taxon>
        <taxon>Pseudomonadati</taxon>
        <taxon>Campylobacterota</taxon>
        <taxon>Epsilonproteobacteria</taxon>
        <taxon>Campylobacterales</taxon>
        <taxon>Campylobacteraceae</taxon>
        <taxon>Campylobacter</taxon>
    </lineage>
</organism>
<dbReference type="Gene3D" id="3.90.550.20">
    <property type="match status" value="1"/>
</dbReference>
<reference evidence="3 4" key="1">
    <citation type="submission" date="2020-11" db="EMBL/GenBank/DDBJ databases">
        <authorList>
            <person name="Peeters C."/>
        </authorList>
    </citation>
    <scope>NUCLEOTIDE SEQUENCE [LARGE SCALE GENOMIC DNA]</scope>
    <source>
        <strain evidence="3 4">LMG 8286</strain>
    </source>
</reference>
<keyword evidence="2" id="KW-0812">Transmembrane</keyword>
<dbReference type="Pfam" id="PF04488">
    <property type="entry name" value="Gly_transf_sug"/>
    <property type="match status" value="1"/>
</dbReference>
<keyword evidence="2" id="KW-0472">Membrane</keyword>
<dbReference type="InterPro" id="IPR029044">
    <property type="entry name" value="Nucleotide-diphossugar_trans"/>
</dbReference>
<feature type="transmembrane region" description="Helical" evidence="2">
    <location>
        <begin position="12"/>
        <end position="30"/>
    </location>
</feature>
<comment type="caution">
    <text evidence="3">The sequence shown here is derived from an EMBL/GenBank/DDBJ whole genome shotgun (WGS) entry which is preliminary data.</text>
</comment>
<proteinExistence type="predicted"/>